<dbReference type="InterPro" id="IPR019397">
    <property type="entry name" value="Uncharacterised_TMEM39"/>
</dbReference>
<evidence type="ECO:0000256" key="3">
    <source>
        <dbReference type="ARBA" id="ARBA00022692"/>
    </source>
</evidence>
<proteinExistence type="inferred from homology"/>
<sequence length="178" mass="19663">MAEIASTIIVTGGLVTPPQSPYGKAFTFLLIHCNYLLPSAYLDLLHRCALHLGCWQEQSPSSHSGYLNWHAWSLLQTYPKGIHVKHVRGLFESVGGSNAAEPGNSTHFRFYYWFSSPLTVMNALCYIAVTVSLSQLFALENGADLDLEWGRFLLLLLMSPPLKTPPIQATNAVNAIKS</sequence>
<keyword evidence="7" id="KW-1185">Reference proteome</keyword>
<comment type="similarity">
    <text evidence="2">Belongs to the TMEM39 family.</text>
</comment>
<evidence type="ECO:0000256" key="1">
    <source>
        <dbReference type="ARBA" id="ARBA00004141"/>
    </source>
</evidence>
<reference evidence="6 7" key="2">
    <citation type="submission" date="2018-11" db="EMBL/GenBank/DDBJ databases">
        <authorList>
            <consortium name="Pathogen Informatics"/>
        </authorList>
    </citation>
    <scope>NUCLEOTIDE SEQUENCE [LARGE SCALE GENOMIC DNA]</scope>
</reference>
<accession>A0A0R3TMJ8</accession>
<comment type="subcellular location">
    <subcellularLocation>
        <location evidence="1">Membrane</location>
        <topology evidence="1">Multi-pass membrane protein</topology>
    </subcellularLocation>
</comment>
<dbReference type="PANTHER" id="PTHR12995">
    <property type="entry name" value="FI21814P1"/>
    <property type="match status" value="1"/>
</dbReference>
<dbReference type="EMBL" id="UZAE01012316">
    <property type="protein sequence ID" value="VDO04531.1"/>
    <property type="molecule type" value="Genomic_DNA"/>
</dbReference>
<evidence type="ECO:0000256" key="5">
    <source>
        <dbReference type="ARBA" id="ARBA00023136"/>
    </source>
</evidence>
<evidence type="ECO:0000313" key="7">
    <source>
        <dbReference type="Proteomes" id="UP000278807"/>
    </source>
</evidence>
<dbReference type="Proteomes" id="UP000278807">
    <property type="component" value="Unassembled WGS sequence"/>
</dbReference>
<gene>
    <name evidence="6" type="ORF">HNAJ_LOCUS8540</name>
</gene>
<protein>
    <submittedName>
        <fullName evidence="8">GPI mannosyltransferase 2</fullName>
    </submittedName>
</protein>
<keyword evidence="4" id="KW-1133">Transmembrane helix</keyword>
<reference evidence="8" key="1">
    <citation type="submission" date="2017-02" db="UniProtKB">
        <authorList>
            <consortium name="WormBaseParasite"/>
        </authorList>
    </citation>
    <scope>IDENTIFICATION</scope>
</reference>
<dbReference type="GO" id="GO:0016020">
    <property type="term" value="C:membrane"/>
    <property type="evidence" value="ECO:0007669"/>
    <property type="project" value="UniProtKB-SubCell"/>
</dbReference>
<evidence type="ECO:0000256" key="4">
    <source>
        <dbReference type="ARBA" id="ARBA00022989"/>
    </source>
</evidence>
<dbReference type="WBParaSite" id="HNAJ_0000854401-mRNA-1">
    <property type="protein sequence ID" value="HNAJ_0000854401-mRNA-1"/>
    <property type="gene ID" value="HNAJ_0000854401"/>
</dbReference>
<dbReference type="PANTHER" id="PTHR12995:SF4">
    <property type="entry name" value="FI21814P1"/>
    <property type="match status" value="1"/>
</dbReference>
<dbReference type="Pfam" id="PF10271">
    <property type="entry name" value="Tmp39"/>
    <property type="match status" value="1"/>
</dbReference>
<organism evidence="8">
    <name type="scientific">Rodentolepis nana</name>
    <name type="common">Dwarf tapeworm</name>
    <name type="synonym">Hymenolepis nana</name>
    <dbReference type="NCBI Taxonomy" id="102285"/>
    <lineage>
        <taxon>Eukaryota</taxon>
        <taxon>Metazoa</taxon>
        <taxon>Spiralia</taxon>
        <taxon>Lophotrochozoa</taxon>
        <taxon>Platyhelminthes</taxon>
        <taxon>Cestoda</taxon>
        <taxon>Eucestoda</taxon>
        <taxon>Cyclophyllidea</taxon>
        <taxon>Hymenolepididae</taxon>
        <taxon>Rodentolepis</taxon>
    </lineage>
</organism>
<evidence type="ECO:0000313" key="8">
    <source>
        <dbReference type="WBParaSite" id="HNAJ_0000854401-mRNA-1"/>
    </source>
</evidence>
<name>A0A0R3TMJ8_RODNA</name>
<keyword evidence="5" id="KW-0472">Membrane</keyword>
<dbReference type="OrthoDB" id="438179at2759"/>
<evidence type="ECO:0000256" key="2">
    <source>
        <dbReference type="ARBA" id="ARBA00010737"/>
    </source>
</evidence>
<dbReference type="AlphaFoldDB" id="A0A0R3TMJ8"/>
<evidence type="ECO:0000313" key="6">
    <source>
        <dbReference type="EMBL" id="VDO04531.1"/>
    </source>
</evidence>
<keyword evidence="3" id="KW-0812">Transmembrane</keyword>